<name>A0A9D4GK67_DREPO</name>
<dbReference type="AlphaFoldDB" id="A0A9D4GK67"/>
<comment type="caution">
    <text evidence="1">The sequence shown here is derived from an EMBL/GenBank/DDBJ whole genome shotgun (WGS) entry which is preliminary data.</text>
</comment>
<dbReference type="Proteomes" id="UP000828390">
    <property type="component" value="Unassembled WGS sequence"/>
</dbReference>
<reference evidence="1" key="1">
    <citation type="journal article" date="2019" name="bioRxiv">
        <title>The Genome of the Zebra Mussel, Dreissena polymorpha: A Resource for Invasive Species Research.</title>
        <authorList>
            <person name="McCartney M.A."/>
            <person name="Auch B."/>
            <person name="Kono T."/>
            <person name="Mallez S."/>
            <person name="Zhang Y."/>
            <person name="Obille A."/>
            <person name="Becker A."/>
            <person name="Abrahante J.E."/>
            <person name="Garbe J."/>
            <person name="Badalamenti J.P."/>
            <person name="Herman A."/>
            <person name="Mangelson H."/>
            <person name="Liachko I."/>
            <person name="Sullivan S."/>
            <person name="Sone E.D."/>
            <person name="Koren S."/>
            <person name="Silverstein K.A.T."/>
            <person name="Beckman K.B."/>
            <person name="Gohl D.M."/>
        </authorList>
    </citation>
    <scope>NUCLEOTIDE SEQUENCE</scope>
    <source>
        <strain evidence="1">Duluth1</strain>
        <tissue evidence="1">Whole animal</tissue>
    </source>
</reference>
<gene>
    <name evidence="1" type="ORF">DPMN_118481</name>
</gene>
<evidence type="ECO:0000313" key="2">
    <source>
        <dbReference type="Proteomes" id="UP000828390"/>
    </source>
</evidence>
<sequence length="76" mass="8293">MRNCPSSWRCRHCAREHHTSLCEHTHAKTPSTGNGTAVTRIHPNESIGIACNNDTGATVLHTTAKSPSLACCRKLR</sequence>
<evidence type="ECO:0000313" key="1">
    <source>
        <dbReference type="EMBL" id="KAH3816956.1"/>
    </source>
</evidence>
<proteinExistence type="predicted"/>
<dbReference type="EMBL" id="JAIWYP010000005">
    <property type="protein sequence ID" value="KAH3816956.1"/>
    <property type="molecule type" value="Genomic_DNA"/>
</dbReference>
<reference evidence="1" key="2">
    <citation type="submission" date="2020-11" db="EMBL/GenBank/DDBJ databases">
        <authorList>
            <person name="McCartney M.A."/>
            <person name="Auch B."/>
            <person name="Kono T."/>
            <person name="Mallez S."/>
            <person name="Becker A."/>
            <person name="Gohl D.M."/>
            <person name="Silverstein K.A.T."/>
            <person name="Koren S."/>
            <person name="Bechman K.B."/>
            <person name="Herman A."/>
            <person name="Abrahante J.E."/>
            <person name="Garbe J."/>
        </authorList>
    </citation>
    <scope>NUCLEOTIDE SEQUENCE</scope>
    <source>
        <strain evidence="1">Duluth1</strain>
        <tissue evidence="1">Whole animal</tissue>
    </source>
</reference>
<protein>
    <submittedName>
        <fullName evidence="1">Uncharacterized protein</fullName>
    </submittedName>
</protein>
<keyword evidence="2" id="KW-1185">Reference proteome</keyword>
<accession>A0A9D4GK67</accession>
<organism evidence="1 2">
    <name type="scientific">Dreissena polymorpha</name>
    <name type="common">Zebra mussel</name>
    <name type="synonym">Mytilus polymorpha</name>
    <dbReference type="NCBI Taxonomy" id="45954"/>
    <lineage>
        <taxon>Eukaryota</taxon>
        <taxon>Metazoa</taxon>
        <taxon>Spiralia</taxon>
        <taxon>Lophotrochozoa</taxon>
        <taxon>Mollusca</taxon>
        <taxon>Bivalvia</taxon>
        <taxon>Autobranchia</taxon>
        <taxon>Heteroconchia</taxon>
        <taxon>Euheterodonta</taxon>
        <taxon>Imparidentia</taxon>
        <taxon>Neoheterodontei</taxon>
        <taxon>Myida</taxon>
        <taxon>Dreissenoidea</taxon>
        <taxon>Dreissenidae</taxon>
        <taxon>Dreissena</taxon>
    </lineage>
</organism>